<gene>
    <name evidence="1" type="ORF">BN2475_910009</name>
</gene>
<keyword evidence="2" id="KW-1185">Reference proteome</keyword>
<name>A0A1N7SM23_9BURK</name>
<dbReference type="STRING" id="1247936.BN2475_910009"/>
<sequence length="205" mass="23329">MPLTLCPKSVDERLGPLYRLAFALQGRSGRKTWRCSDSDLEVGLSRRVDVEISQTLVIKIAGHGQRNRRVWDAVKGSDGSRKLGVGATSFVSRVADDLTSQPLGQLANGRATKRWEPMHKMIETERDGVECGKCGRFDITSTWWLDDTIAEVVITVLQEWDPPRRSYGPQFEARMGQWRPELVLPRWRCAILLRLRRATKRPVCL</sequence>
<proteinExistence type="predicted"/>
<dbReference type="EMBL" id="CYGX02000091">
    <property type="protein sequence ID" value="SIT48029.1"/>
    <property type="molecule type" value="Genomic_DNA"/>
</dbReference>
<dbReference type="AlphaFoldDB" id="A0A1N7SM23"/>
<dbReference type="Proteomes" id="UP000187012">
    <property type="component" value="Unassembled WGS sequence"/>
</dbReference>
<reference evidence="1 2" key="1">
    <citation type="submission" date="2016-12" db="EMBL/GenBank/DDBJ databases">
        <authorList>
            <person name="Song W.-J."/>
            <person name="Kurnit D.M."/>
        </authorList>
    </citation>
    <scope>NUCLEOTIDE SEQUENCE [LARGE SCALE GENOMIC DNA]</scope>
    <source>
        <strain evidence="1 2">STM7296</strain>
    </source>
</reference>
<evidence type="ECO:0000313" key="1">
    <source>
        <dbReference type="EMBL" id="SIT48029.1"/>
    </source>
</evidence>
<accession>A0A1N7SM23</accession>
<evidence type="ECO:0000313" key="2">
    <source>
        <dbReference type="Proteomes" id="UP000187012"/>
    </source>
</evidence>
<protein>
    <submittedName>
        <fullName evidence="1">Uncharacterized protein</fullName>
    </submittedName>
</protein>
<organism evidence="1 2">
    <name type="scientific">Paraburkholderia ribeironis</name>
    <dbReference type="NCBI Taxonomy" id="1247936"/>
    <lineage>
        <taxon>Bacteria</taxon>
        <taxon>Pseudomonadati</taxon>
        <taxon>Pseudomonadota</taxon>
        <taxon>Betaproteobacteria</taxon>
        <taxon>Burkholderiales</taxon>
        <taxon>Burkholderiaceae</taxon>
        <taxon>Paraburkholderia</taxon>
    </lineage>
</organism>